<evidence type="ECO:0000259" key="4">
    <source>
        <dbReference type="Pfam" id="PF13600"/>
    </source>
</evidence>
<keyword evidence="1" id="KW-0175">Coiled coil</keyword>
<dbReference type="PATRIC" id="fig|1202724.3.peg.3204"/>
<feature type="domain" description="DUF4139" evidence="3">
    <location>
        <begin position="217"/>
        <end position="539"/>
    </location>
</feature>
<sequence>MKRAFLWLVLLSGALFAQKPAFTSAKPTAATVYFNAAEITQRATVTLPAGTSEVVVKNVADYLYESTVQIGAPSTLTVLSVQFTNNYISEFEVDESSPALKKVRDSIIIVQKELEKNRTLRVAEQNTLQMLDKASQQYGSQTGLSVAELTKMVDYYKVKRNECALAINTFNEKEQKLNERLTDLNGRLTVTEKNTEKTSSGKLVLQVMNDVAGPVELNITYLTNNASWTPFYDLRAEGTAQPIDMLYKAQVVQNTGIDWKKVKLTLSSGTPNQNSQAPLLSAWLLRFGQAMMGYNNSNRVMNTLQGKVAGVNVEAAEELEEVVVAGYGIRDKQGIDDFTSISENQLAVTFDIDIPYDILSNGKRHSVTLKEIKLPATYRHYSVPKVEKEAFLLAELSDYSKYNLLRGEANIIFDGMYIGKTYIDPNQVTDTLNLSMGRDKKISVKREKIVDKSGTKFLSGFKEQTFTYEITIRNNKKDAVEIMVKDQYPISTDKEIEAELLQSDKATVNAETGILTWQLKLAPGETKKVRISYRVKYPKDKVIDNL</sequence>
<feature type="coiled-coil region" evidence="1">
    <location>
        <begin position="167"/>
        <end position="194"/>
    </location>
</feature>
<feature type="signal peptide" evidence="2">
    <location>
        <begin position="1"/>
        <end position="17"/>
    </location>
</feature>
<dbReference type="InterPro" id="IPR037291">
    <property type="entry name" value="DUF4139"/>
</dbReference>
<evidence type="ECO:0000256" key="1">
    <source>
        <dbReference type="SAM" id="Coils"/>
    </source>
</evidence>
<dbReference type="PANTHER" id="PTHR31005">
    <property type="entry name" value="DUF4139 DOMAIN-CONTAINING PROTEIN"/>
    <property type="match status" value="1"/>
</dbReference>
<name>A0A0M8MJ48_9FLAO</name>
<keyword evidence="2" id="KW-0732">Signal</keyword>
<dbReference type="Pfam" id="PF13600">
    <property type="entry name" value="DUF4140"/>
    <property type="match status" value="1"/>
</dbReference>
<organism evidence="5 6">
    <name type="scientific">Flavobacterium akiainvivens</name>
    <dbReference type="NCBI Taxonomy" id="1202724"/>
    <lineage>
        <taxon>Bacteria</taxon>
        <taxon>Pseudomonadati</taxon>
        <taxon>Bacteroidota</taxon>
        <taxon>Flavobacteriia</taxon>
        <taxon>Flavobacteriales</taxon>
        <taxon>Flavobacteriaceae</taxon>
        <taxon>Flavobacterium</taxon>
    </lineage>
</organism>
<dbReference type="RefSeq" id="WP_054408923.1">
    <property type="nucleotide sequence ID" value="NZ_FOYA01000005.1"/>
</dbReference>
<dbReference type="PANTHER" id="PTHR31005:SF8">
    <property type="entry name" value="DUF4139 DOMAIN-CONTAINING PROTEIN"/>
    <property type="match status" value="1"/>
</dbReference>
<dbReference type="Proteomes" id="UP000037755">
    <property type="component" value="Unassembled WGS sequence"/>
</dbReference>
<reference evidence="5 6" key="1">
    <citation type="submission" date="2015-08" db="EMBL/GenBank/DDBJ databases">
        <title>Whole genome sequence of Flavobacterium akiainvivens IK-1T, from decaying Wikstroemia oahuensis, an endemic Hawaiian shrub.</title>
        <authorList>
            <person name="Wan X."/>
            <person name="Hou S."/>
            <person name="Saito J."/>
            <person name="Donachie S."/>
        </authorList>
    </citation>
    <scope>NUCLEOTIDE SEQUENCE [LARGE SCALE GENOMIC DNA]</scope>
    <source>
        <strain evidence="5 6">IK-1</strain>
    </source>
</reference>
<evidence type="ECO:0008006" key="7">
    <source>
        <dbReference type="Google" id="ProtNLM"/>
    </source>
</evidence>
<keyword evidence="6" id="KW-1185">Reference proteome</keyword>
<evidence type="ECO:0000313" key="5">
    <source>
        <dbReference type="EMBL" id="KOS07271.1"/>
    </source>
</evidence>
<dbReference type="STRING" id="1202724.AM493_15420"/>
<dbReference type="Pfam" id="PF13598">
    <property type="entry name" value="DUF4139"/>
    <property type="match status" value="1"/>
</dbReference>
<dbReference type="NCBIfam" id="TIGR02231">
    <property type="entry name" value="mucoidy inhibitor MuiA family protein"/>
    <property type="match status" value="1"/>
</dbReference>
<dbReference type="InterPro" id="IPR011935">
    <property type="entry name" value="CHP02231"/>
</dbReference>
<feature type="domain" description="DUF4140" evidence="4">
    <location>
        <begin position="30"/>
        <end position="131"/>
    </location>
</feature>
<evidence type="ECO:0000256" key="2">
    <source>
        <dbReference type="SAM" id="SignalP"/>
    </source>
</evidence>
<protein>
    <recommendedName>
        <fullName evidence="7">Mucoidy inhibitor MuiA family protein</fullName>
    </recommendedName>
</protein>
<dbReference type="InterPro" id="IPR025554">
    <property type="entry name" value="DUF4140"/>
</dbReference>
<evidence type="ECO:0000313" key="6">
    <source>
        <dbReference type="Proteomes" id="UP000037755"/>
    </source>
</evidence>
<dbReference type="EMBL" id="LIYD01000005">
    <property type="protein sequence ID" value="KOS07271.1"/>
    <property type="molecule type" value="Genomic_DNA"/>
</dbReference>
<gene>
    <name evidence="5" type="ORF">AM493_15420</name>
</gene>
<dbReference type="OrthoDB" id="634585at2"/>
<evidence type="ECO:0000259" key="3">
    <source>
        <dbReference type="Pfam" id="PF13598"/>
    </source>
</evidence>
<feature type="chain" id="PRO_5005818443" description="Mucoidy inhibitor MuiA family protein" evidence="2">
    <location>
        <begin position="18"/>
        <end position="546"/>
    </location>
</feature>
<comment type="caution">
    <text evidence="5">The sequence shown here is derived from an EMBL/GenBank/DDBJ whole genome shotgun (WGS) entry which is preliminary data.</text>
</comment>
<proteinExistence type="predicted"/>
<accession>A0A0M8MJ48</accession>
<dbReference type="AlphaFoldDB" id="A0A0M8MJ48"/>